<dbReference type="KEGG" id="ccar:109081107"/>
<dbReference type="Gene3D" id="1.20.140.150">
    <property type="match status" value="1"/>
</dbReference>
<evidence type="ECO:0000256" key="1">
    <source>
        <dbReference type="ARBA" id="ARBA00004435"/>
    </source>
</evidence>
<feature type="transmembrane region" description="Helical" evidence="10">
    <location>
        <begin position="78"/>
        <end position="105"/>
    </location>
</feature>
<dbReference type="GeneID" id="109081107"/>
<evidence type="ECO:0000256" key="8">
    <source>
        <dbReference type="ARBA" id="ARBA00022989"/>
    </source>
</evidence>
<protein>
    <submittedName>
        <fullName evidence="11">Claudin-18-like</fullName>
    </submittedName>
</protein>
<dbReference type="PRINTS" id="PR01077">
    <property type="entry name" value="CLAUDIN"/>
</dbReference>
<dbReference type="InterPro" id="IPR006187">
    <property type="entry name" value="Claudin"/>
</dbReference>
<evidence type="ECO:0000256" key="9">
    <source>
        <dbReference type="ARBA" id="ARBA00023136"/>
    </source>
</evidence>
<proteinExistence type="inferred from homology"/>
<evidence type="ECO:0000256" key="2">
    <source>
        <dbReference type="ARBA" id="ARBA00004651"/>
    </source>
</evidence>
<evidence type="ECO:0000256" key="7">
    <source>
        <dbReference type="ARBA" id="ARBA00022949"/>
    </source>
</evidence>
<dbReference type="PANTHER" id="PTHR12002">
    <property type="entry name" value="CLAUDIN"/>
    <property type="match status" value="1"/>
</dbReference>
<reference evidence="11" key="1">
    <citation type="submission" date="2025-08" db="UniProtKB">
        <authorList>
            <consortium name="RefSeq"/>
        </authorList>
    </citation>
    <scope>IDENTIFICATION</scope>
    <source>
        <tissue evidence="11">Muscle</tissue>
    </source>
</reference>
<dbReference type="GO" id="GO:0005923">
    <property type="term" value="C:bicellular tight junction"/>
    <property type="evidence" value="ECO:0007669"/>
    <property type="project" value="UniProtKB-SubCell"/>
</dbReference>
<sequence length="260" mass="27882">MSATVLQTTGFVSGAIGTVGVLAATVMEVWCTEDQEENKATSNHHYMGLWKDCEVSQTGLTECQPLNSYLSYSRILQAIRALMIVAILVGVIAVFIGFFCLKCLNMRSMDLLTKGKLVLSAGILFIIAGIFDISGSSVYADQIVPSFMMQYPTQYNQKQGQKGGIDCGNGMGPGTGAGAGTGVGGIDLFASRYTFGPALYVAWVGGVLLILGGILKCIAFNTMQTNTDKRDGYIYNATAQCSGTDEDCRLQRIRGEQQQI</sequence>
<dbReference type="OrthoDB" id="8795554at2759"/>
<dbReference type="GO" id="GO:0005198">
    <property type="term" value="F:structural molecule activity"/>
    <property type="evidence" value="ECO:0007669"/>
    <property type="project" value="InterPro"/>
</dbReference>
<keyword evidence="5" id="KW-1003">Cell membrane</keyword>
<keyword evidence="8 10" id="KW-1133">Transmembrane helix</keyword>
<keyword evidence="7" id="KW-0965">Cell junction</keyword>
<dbReference type="RefSeq" id="XP_018951654.1">
    <property type="nucleotide sequence ID" value="XM_019096109.2"/>
</dbReference>
<name>A0A9Q9V8X2_CYPCA</name>
<dbReference type="PROSITE" id="PS01346">
    <property type="entry name" value="CLAUDIN"/>
    <property type="match status" value="1"/>
</dbReference>
<feature type="transmembrane region" description="Helical" evidence="10">
    <location>
        <begin position="198"/>
        <end position="220"/>
    </location>
</feature>
<dbReference type="Proteomes" id="UP001155660">
    <property type="component" value="Chromosome B2"/>
</dbReference>
<keyword evidence="6 10" id="KW-0812">Transmembrane</keyword>
<dbReference type="GO" id="GO:0005886">
    <property type="term" value="C:plasma membrane"/>
    <property type="evidence" value="ECO:0007669"/>
    <property type="project" value="UniProtKB-SubCell"/>
</dbReference>
<gene>
    <name evidence="11" type="primary">LOC109081107</name>
</gene>
<evidence type="ECO:0000256" key="5">
    <source>
        <dbReference type="ARBA" id="ARBA00022475"/>
    </source>
</evidence>
<comment type="subcellular location">
    <subcellularLocation>
        <location evidence="1">Cell junction</location>
        <location evidence="1">Tight junction</location>
    </subcellularLocation>
    <subcellularLocation>
        <location evidence="2">Cell membrane</location>
        <topology evidence="2">Multi-pass membrane protein</topology>
    </subcellularLocation>
</comment>
<evidence type="ECO:0000256" key="3">
    <source>
        <dbReference type="ARBA" id="ARBA00008295"/>
    </source>
</evidence>
<evidence type="ECO:0000313" key="11">
    <source>
        <dbReference type="RefSeq" id="XP_018951654.1"/>
    </source>
</evidence>
<keyword evidence="4" id="KW-0796">Tight junction</keyword>
<dbReference type="Pfam" id="PF00822">
    <property type="entry name" value="PMP22_Claudin"/>
    <property type="match status" value="1"/>
</dbReference>
<keyword evidence="9 10" id="KW-0472">Membrane</keyword>
<dbReference type="InterPro" id="IPR004031">
    <property type="entry name" value="PMP22/EMP/MP20/Claudin"/>
</dbReference>
<evidence type="ECO:0000256" key="10">
    <source>
        <dbReference type="SAM" id="Phobius"/>
    </source>
</evidence>
<dbReference type="AlphaFoldDB" id="A0A9Q9V8X2"/>
<organism evidence="11">
    <name type="scientific">Cyprinus carpio</name>
    <name type="common">Common carp</name>
    <dbReference type="NCBI Taxonomy" id="7962"/>
    <lineage>
        <taxon>Eukaryota</taxon>
        <taxon>Metazoa</taxon>
        <taxon>Chordata</taxon>
        <taxon>Craniata</taxon>
        <taxon>Vertebrata</taxon>
        <taxon>Euteleostomi</taxon>
        <taxon>Actinopterygii</taxon>
        <taxon>Neopterygii</taxon>
        <taxon>Teleostei</taxon>
        <taxon>Ostariophysi</taxon>
        <taxon>Cypriniformes</taxon>
        <taxon>Cyprinidae</taxon>
        <taxon>Cyprininae</taxon>
        <taxon>Cyprinus</taxon>
    </lineage>
</organism>
<accession>A0A9Q9V8X2</accession>
<evidence type="ECO:0000256" key="6">
    <source>
        <dbReference type="ARBA" id="ARBA00022692"/>
    </source>
</evidence>
<dbReference type="InterPro" id="IPR017974">
    <property type="entry name" value="Claudin_CS"/>
</dbReference>
<comment type="similarity">
    <text evidence="3">Belongs to the claudin family.</text>
</comment>
<evidence type="ECO:0000256" key="4">
    <source>
        <dbReference type="ARBA" id="ARBA00022427"/>
    </source>
</evidence>
<feature type="transmembrane region" description="Helical" evidence="10">
    <location>
        <begin position="117"/>
        <end position="140"/>
    </location>
</feature>